<dbReference type="EMBL" id="CP033912">
    <property type="protein sequence ID" value="AZA94944.1"/>
    <property type="molecule type" value="Genomic_DNA"/>
</dbReference>
<protein>
    <submittedName>
        <fullName evidence="8">Cytochrome P450</fullName>
    </submittedName>
</protein>
<evidence type="ECO:0000256" key="2">
    <source>
        <dbReference type="ARBA" id="ARBA00022617"/>
    </source>
</evidence>
<dbReference type="InterPro" id="IPR002401">
    <property type="entry name" value="Cyt_P450_E_grp-I"/>
</dbReference>
<keyword evidence="5 7" id="KW-0408">Iron</keyword>
<keyword evidence="4 7" id="KW-0560">Oxidoreductase</keyword>
<dbReference type="PRINTS" id="PR00463">
    <property type="entry name" value="EP450I"/>
</dbReference>
<dbReference type="PROSITE" id="PS00086">
    <property type="entry name" value="CYTOCHROME_P450"/>
    <property type="match status" value="1"/>
</dbReference>
<gene>
    <name evidence="8" type="ORF">EG353_04910</name>
</gene>
<keyword evidence="3 7" id="KW-0479">Metal-binding</keyword>
<dbReference type="Pfam" id="PF00067">
    <property type="entry name" value="p450"/>
    <property type="match status" value="1"/>
</dbReference>
<evidence type="ECO:0000256" key="4">
    <source>
        <dbReference type="ARBA" id="ARBA00023002"/>
    </source>
</evidence>
<dbReference type="PANTHER" id="PTHR24291:SF50">
    <property type="entry name" value="BIFUNCTIONAL ALBAFLAVENONE MONOOXYGENASE_TERPENE SYNTHASE"/>
    <property type="match status" value="1"/>
</dbReference>
<dbReference type="SUPFAM" id="SSF48264">
    <property type="entry name" value="Cytochrome P450"/>
    <property type="match status" value="1"/>
</dbReference>
<dbReference type="InterPro" id="IPR001128">
    <property type="entry name" value="Cyt_P450"/>
</dbReference>
<evidence type="ECO:0000313" key="8">
    <source>
        <dbReference type="EMBL" id="AZA94944.1"/>
    </source>
</evidence>
<reference evidence="8 9" key="1">
    <citation type="submission" date="2018-11" db="EMBL/GenBank/DDBJ databases">
        <title>Proposal to divide the Flavobacteriaceae and reorganize its genera based on Amino Acid Identity values calculated from whole genome sequences.</title>
        <authorList>
            <person name="Nicholson A.C."/>
            <person name="Gulvik C.A."/>
            <person name="Whitney A.M."/>
            <person name="Humrighouse B.W."/>
            <person name="Bell M."/>
            <person name="Holmes B."/>
            <person name="Steigerwalt A.G."/>
            <person name="Villarma A."/>
            <person name="Sheth M."/>
            <person name="Batra D."/>
            <person name="Pryor J."/>
            <person name="Bernardet J.-F."/>
            <person name="Hugo C."/>
            <person name="Kampfer P."/>
            <person name="Newman J."/>
            <person name="McQuiston J.R."/>
        </authorList>
    </citation>
    <scope>NUCLEOTIDE SEQUENCE [LARGE SCALE GENOMIC DNA]</scope>
    <source>
        <strain evidence="8 9">H5143</strain>
    </source>
</reference>
<dbReference type="InterPro" id="IPR036396">
    <property type="entry name" value="Cyt_P450_sf"/>
</dbReference>
<sequence>MSQHSEEEKKLKQEIAEEGEHVFSPESLMKKSFTVNIIKEAMRLHPPAWAIDRQALEDDSFKEYSWKKGTLIILYIAGLHRNPKYWEQPDSFIPERFDSENAKNFAYYPFGAGPRLCIGEHFAMMEMALIIRKFYNSYTFTSFQKELQKKALVTLRAVSLRGKIIKNRD</sequence>
<dbReference type="PANTHER" id="PTHR24291">
    <property type="entry name" value="CYTOCHROME P450 FAMILY 4"/>
    <property type="match status" value="1"/>
</dbReference>
<evidence type="ECO:0000256" key="1">
    <source>
        <dbReference type="ARBA" id="ARBA00010617"/>
    </source>
</evidence>
<evidence type="ECO:0000256" key="6">
    <source>
        <dbReference type="ARBA" id="ARBA00023033"/>
    </source>
</evidence>
<evidence type="ECO:0000313" key="9">
    <source>
        <dbReference type="Proteomes" id="UP000281741"/>
    </source>
</evidence>
<evidence type="ECO:0000256" key="5">
    <source>
        <dbReference type="ARBA" id="ARBA00023004"/>
    </source>
</evidence>
<dbReference type="InterPro" id="IPR050196">
    <property type="entry name" value="Cytochrome_P450_Monoox"/>
</dbReference>
<comment type="similarity">
    <text evidence="1 7">Belongs to the cytochrome P450 family.</text>
</comment>
<keyword evidence="2 7" id="KW-0349">Heme</keyword>
<accession>A0ABM7B843</accession>
<dbReference type="Proteomes" id="UP000281741">
    <property type="component" value="Chromosome"/>
</dbReference>
<keyword evidence="9" id="KW-1185">Reference proteome</keyword>
<dbReference type="InterPro" id="IPR017972">
    <property type="entry name" value="Cyt_P450_CS"/>
</dbReference>
<name>A0ABM7B843_9FLAO</name>
<proteinExistence type="inferred from homology"/>
<evidence type="ECO:0000256" key="7">
    <source>
        <dbReference type="RuleBase" id="RU000461"/>
    </source>
</evidence>
<organism evidence="8 9">
    <name type="scientific">Chryseobacterium shandongense</name>
    <dbReference type="NCBI Taxonomy" id="1493872"/>
    <lineage>
        <taxon>Bacteria</taxon>
        <taxon>Pseudomonadati</taxon>
        <taxon>Bacteroidota</taxon>
        <taxon>Flavobacteriia</taxon>
        <taxon>Flavobacteriales</taxon>
        <taxon>Weeksellaceae</taxon>
        <taxon>Chryseobacterium group</taxon>
        <taxon>Chryseobacterium</taxon>
    </lineage>
</organism>
<evidence type="ECO:0000256" key="3">
    <source>
        <dbReference type="ARBA" id="ARBA00022723"/>
    </source>
</evidence>
<keyword evidence="6 7" id="KW-0503">Monooxygenase</keyword>
<dbReference type="PRINTS" id="PR00385">
    <property type="entry name" value="P450"/>
</dbReference>
<dbReference type="Gene3D" id="1.10.630.10">
    <property type="entry name" value="Cytochrome P450"/>
    <property type="match status" value="1"/>
</dbReference>